<dbReference type="AlphaFoldDB" id="A0A7C5DG92"/>
<dbReference type="InterPro" id="IPR015943">
    <property type="entry name" value="WD40/YVTN_repeat-like_dom_sf"/>
</dbReference>
<gene>
    <name evidence="1" type="ORF">ENL07_04410</name>
</gene>
<evidence type="ECO:0000313" key="1">
    <source>
        <dbReference type="EMBL" id="HHE31871.1"/>
    </source>
</evidence>
<organism evidence="1">
    <name type="scientific">Chlorobaculum parvum</name>
    <dbReference type="NCBI Taxonomy" id="274539"/>
    <lineage>
        <taxon>Bacteria</taxon>
        <taxon>Pseudomonadati</taxon>
        <taxon>Chlorobiota</taxon>
        <taxon>Chlorobiia</taxon>
        <taxon>Chlorobiales</taxon>
        <taxon>Chlorobiaceae</taxon>
        <taxon>Chlorobaculum</taxon>
    </lineage>
</organism>
<comment type="caution">
    <text evidence="1">The sequence shown here is derived from an EMBL/GenBank/DDBJ whole genome shotgun (WGS) entry which is preliminary data.</text>
</comment>
<reference evidence="1" key="1">
    <citation type="journal article" date="2020" name="mSystems">
        <title>Genome- and Community-Level Interaction Insights into Carbon Utilization and Element Cycling Functions of Hydrothermarchaeota in Hydrothermal Sediment.</title>
        <authorList>
            <person name="Zhou Z."/>
            <person name="Liu Y."/>
            <person name="Xu W."/>
            <person name="Pan J."/>
            <person name="Luo Z.H."/>
            <person name="Li M."/>
        </authorList>
    </citation>
    <scope>NUCLEOTIDE SEQUENCE [LARGE SCALE GENOMIC DNA]</scope>
    <source>
        <strain evidence="1">HyVt-633</strain>
    </source>
</reference>
<name>A0A7C5DG92_9CHLB</name>
<dbReference type="Gene3D" id="2.130.10.10">
    <property type="entry name" value="YVTN repeat-like/Quinoprotein amine dehydrogenase"/>
    <property type="match status" value="1"/>
</dbReference>
<evidence type="ECO:0008006" key="2">
    <source>
        <dbReference type="Google" id="ProtNLM"/>
    </source>
</evidence>
<dbReference type="Proteomes" id="UP000886058">
    <property type="component" value="Unassembled WGS sequence"/>
</dbReference>
<sequence length="283" mass="31116">MTAKSFVTSDGQPLPEGAWSWHGGKGAMIWQLMFADGGLLLGLKRFPEQRRASLFCLSSETGQVFCDDFVLAGGGDSSEPVGDGWMIGLETTHRNLLFCHGFQSGSPEHQGIWAVDLSIGTLVWSRPDFAFAANLGETFLAYKSRVFAGFPERDYYLIDPFTGREVEHIGTDPERFNQLRNEAIGEEDRQGVMLPSAGMDESGHVETIELAGSSVTATHRLACDGGTESAWSSVLAFNAGERLLYKDAMGKAEAVPLFNNFLVKDQRLYYIKEREVLVSIDLS</sequence>
<dbReference type="EMBL" id="DRSQ01000092">
    <property type="protein sequence ID" value="HHE31871.1"/>
    <property type="molecule type" value="Genomic_DNA"/>
</dbReference>
<protein>
    <recommendedName>
        <fullName evidence="2">DUF4905 domain-containing protein</fullName>
    </recommendedName>
</protein>
<proteinExistence type="predicted"/>
<accession>A0A7C5DG92</accession>